<dbReference type="InterPro" id="IPR020084">
    <property type="entry name" value="NUDIX_hydrolase_CS"/>
</dbReference>
<evidence type="ECO:0000259" key="3">
    <source>
        <dbReference type="PROSITE" id="PS51462"/>
    </source>
</evidence>
<gene>
    <name evidence="4" type="ORF">C5U62_01925</name>
</gene>
<evidence type="ECO:0000256" key="2">
    <source>
        <dbReference type="ARBA" id="ARBA00022801"/>
    </source>
</evidence>
<sequence length="152" mass="16566">MTTEGPAHTSAAPSTPANKACPVLLRYTTELEVLAFRHPLAGLQLVKGTVEAGESTAAAAVRELAEEAGVEAEESRFLGLWHSGFAGQVWAFHECRVPAPLPESWTHFTADDGGHHFEFFWHPLASPPSAQWHPLFQAALVFLRERLLDADA</sequence>
<accession>A0A2T6GRJ8</accession>
<name>A0A2T6GRJ8_9PSED</name>
<protein>
    <submittedName>
        <fullName evidence="4">DNA mismatch repair protein MutT</fullName>
    </submittedName>
</protein>
<dbReference type="EMBL" id="PYJM01000001">
    <property type="protein sequence ID" value="PUA46764.1"/>
    <property type="molecule type" value="Genomic_DNA"/>
</dbReference>
<evidence type="ECO:0000313" key="5">
    <source>
        <dbReference type="Proteomes" id="UP000244178"/>
    </source>
</evidence>
<dbReference type="Pfam" id="PF00293">
    <property type="entry name" value="NUDIX"/>
    <property type="match status" value="1"/>
</dbReference>
<dbReference type="RefSeq" id="WP_108543066.1">
    <property type="nucleotide sequence ID" value="NZ_PIZE01000002.1"/>
</dbReference>
<dbReference type="PROSITE" id="PS00893">
    <property type="entry name" value="NUDIX_BOX"/>
    <property type="match status" value="1"/>
</dbReference>
<feature type="domain" description="Nudix hydrolase" evidence="3">
    <location>
        <begin position="16"/>
        <end position="144"/>
    </location>
</feature>
<dbReference type="Proteomes" id="UP000244178">
    <property type="component" value="Unassembled WGS sequence"/>
</dbReference>
<evidence type="ECO:0000256" key="1">
    <source>
        <dbReference type="ARBA" id="ARBA00001946"/>
    </source>
</evidence>
<comment type="caution">
    <text evidence="4">The sequence shown here is derived from an EMBL/GenBank/DDBJ whole genome shotgun (WGS) entry which is preliminary data.</text>
</comment>
<comment type="cofactor">
    <cofactor evidence="1">
        <name>Mg(2+)</name>
        <dbReference type="ChEBI" id="CHEBI:18420"/>
    </cofactor>
</comment>
<proteinExistence type="predicted"/>
<keyword evidence="2" id="KW-0378">Hydrolase</keyword>
<dbReference type="CDD" id="cd04663">
    <property type="entry name" value="NUDIX_Hydrolase"/>
    <property type="match status" value="1"/>
</dbReference>
<reference evidence="4 5" key="1">
    <citation type="submission" date="2018-03" db="EMBL/GenBank/DDBJ databases">
        <title>Draft genome sequence of the plant growth promoting rhizobacterium Pseudomonas protegens strain BNJ-SS-45 isolated from wheat (Triticum aestivum) rhizosphere.</title>
        <authorList>
            <person name="Bajpai A."/>
            <person name="Shende K."/>
            <person name="Meena N."/>
            <person name="Upadhyayula S.R."/>
            <person name="Suravajhala P."/>
            <person name="Medicherla K.M."/>
            <person name="Johri B.N."/>
        </authorList>
    </citation>
    <scope>NUCLEOTIDE SEQUENCE [LARGE SCALE GENOMIC DNA]</scope>
    <source>
        <strain evidence="4 5">BNJ-SS-45</strain>
    </source>
</reference>
<dbReference type="SUPFAM" id="SSF55811">
    <property type="entry name" value="Nudix"/>
    <property type="match status" value="1"/>
</dbReference>
<organism evidence="4 5">
    <name type="scientific">Pseudomonas protegens</name>
    <dbReference type="NCBI Taxonomy" id="380021"/>
    <lineage>
        <taxon>Bacteria</taxon>
        <taxon>Pseudomonadati</taxon>
        <taxon>Pseudomonadota</taxon>
        <taxon>Gammaproteobacteria</taxon>
        <taxon>Pseudomonadales</taxon>
        <taxon>Pseudomonadaceae</taxon>
        <taxon>Pseudomonas</taxon>
    </lineage>
</organism>
<evidence type="ECO:0000313" key="4">
    <source>
        <dbReference type="EMBL" id="PUA46764.1"/>
    </source>
</evidence>
<dbReference type="AlphaFoldDB" id="A0A2T6GRJ8"/>
<dbReference type="PROSITE" id="PS51462">
    <property type="entry name" value="NUDIX"/>
    <property type="match status" value="1"/>
</dbReference>
<dbReference type="Gene3D" id="3.90.79.10">
    <property type="entry name" value="Nucleoside Triphosphate Pyrophosphohydrolase"/>
    <property type="match status" value="1"/>
</dbReference>
<dbReference type="InterPro" id="IPR015797">
    <property type="entry name" value="NUDIX_hydrolase-like_dom_sf"/>
</dbReference>
<dbReference type="GO" id="GO:0016787">
    <property type="term" value="F:hydrolase activity"/>
    <property type="evidence" value="ECO:0007669"/>
    <property type="project" value="UniProtKB-KW"/>
</dbReference>
<dbReference type="InterPro" id="IPR000086">
    <property type="entry name" value="NUDIX_hydrolase_dom"/>
</dbReference>